<evidence type="ECO:0000256" key="4">
    <source>
        <dbReference type="ARBA" id="ARBA00022692"/>
    </source>
</evidence>
<feature type="transmembrane region" description="Helical" evidence="10">
    <location>
        <begin position="612"/>
        <end position="632"/>
    </location>
</feature>
<feature type="domain" description="YTH" evidence="11">
    <location>
        <begin position="56"/>
        <end position="192"/>
    </location>
</feature>
<evidence type="ECO:0000256" key="10">
    <source>
        <dbReference type="SAM" id="Phobius"/>
    </source>
</evidence>
<name>A0AAV2YLH2_9STRA</name>
<feature type="transmembrane region" description="Helical" evidence="10">
    <location>
        <begin position="581"/>
        <end position="600"/>
    </location>
</feature>
<dbReference type="GO" id="GO:1903425">
    <property type="term" value="F:fluoride transmembrane transporter activity"/>
    <property type="evidence" value="ECO:0007669"/>
    <property type="project" value="TreeGrafter"/>
</dbReference>
<dbReference type="Pfam" id="PF04146">
    <property type="entry name" value="YTH"/>
    <property type="match status" value="1"/>
</dbReference>
<comment type="function">
    <text evidence="1">Fluoride channel required for the rapid expulsion of cytoplasmic fluoride.</text>
</comment>
<feature type="region of interest" description="Disordered" evidence="9">
    <location>
        <begin position="295"/>
        <end position="324"/>
    </location>
</feature>
<comment type="subcellular location">
    <subcellularLocation>
        <location evidence="2">Cell membrane</location>
        <topology evidence="2">Multi-pass membrane protein</topology>
    </subcellularLocation>
</comment>
<sequence length="714" mass="79292">WRVAMSTQAQQGRKRRKPKVAPRYSSGDGHEMDERATAMNDDGVEIVRDVFTTATCRCFVLKSFSDANFHKSVKYGIWSSTYAHNALLDQAFKSDLSSVRPVLFFFSVCDTRHVSGIARMTSAVRTDKKFMMWEKTKYEGFFHVEWLMVKDVPNHVLTGIKMSNTPTKKSITSCRDCEEIPYDESTHPVRLVHIFQASQFISIFTQYPSRTSAWDDFAHFDALEPALAAKRGIVHSGSTELEAYLADQSNKCRKKPGALSNCDLWGKQWPLSLRPNQHLPASAETMPHAHFTALSTPMEDEERSNEGSDPQMDHRDLESATQAANGAPVNAQSNLAKHVPVIIGVAIGAYFGVGTRVLLAEFWKELSTQQVELLRLLGFGYFLPNAVGSFVMGMAARWKPVLRAQYMVVLTGVTTGFCGSCTTFASWDLGIAAMYVHSMWLNATLGIFIQVATAFVSFRSGYHAGEAVLVFLATRSYPFSKPIVDVGRLKLNLRRHIDKFEATKSTSYRIELTQQVQATEEALTACDDACTSLMNHVAQEEQALFPVAHSAMHWVIGGTVLTVLFWVLAFVGFSNYVSSRLLAVCFGPFGALLRYYLSLFNAQPSCKSFPKYTFIPNVSASVLSCVMLIIGSCAKQHSSDAYRIYQLVGEGAIMVGFLGSLSTVSTWVNELDTLATQRFMWAYRYGAASIVVSQLASVCILGFFTAYSSTPLLM</sequence>
<evidence type="ECO:0000259" key="11">
    <source>
        <dbReference type="PROSITE" id="PS50882"/>
    </source>
</evidence>
<evidence type="ECO:0000313" key="13">
    <source>
        <dbReference type="Proteomes" id="UP001146120"/>
    </source>
</evidence>
<feature type="region of interest" description="Disordered" evidence="9">
    <location>
        <begin position="1"/>
        <end position="38"/>
    </location>
</feature>
<feature type="transmembrane region" description="Helical" evidence="10">
    <location>
        <begin position="379"/>
        <end position="398"/>
    </location>
</feature>
<keyword evidence="13" id="KW-1185">Reference proteome</keyword>
<feature type="transmembrane region" description="Helical" evidence="10">
    <location>
        <begin position="404"/>
        <end position="427"/>
    </location>
</feature>
<dbReference type="Proteomes" id="UP001146120">
    <property type="component" value="Unassembled WGS sequence"/>
</dbReference>
<evidence type="ECO:0000313" key="12">
    <source>
        <dbReference type="EMBL" id="DAZ94981.1"/>
    </source>
</evidence>
<dbReference type="CDD" id="cd21134">
    <property type="entry name" value="YTH"/>
    <property type="match status" value="1"/>
</dbReference>
<proteinExistence type="inferred from homology"/>
<comment type="catalytic activity">
    <reaction evidence="8">
        <text>fluoride(in) = fluoride(out)</text>
        <dbReference type="Rhea" id="RHEA:76159"/>
        <dbReference type="ChEBI" id="CHEBI:17051"/>
    </reaction>
    <physiologicalReaction direction="left-to-right" evidence="8">
        <dbReference type="Rhea" id="RHEA:76160"/>
    </physiologicalReaction>
</comment>
<evidence type="ECO:0000256" key="9">
    <source>
        <dbReference type="SAM" id="MobiDB-lite"/>
    </source>
</evidence>
<feature type="transmembrane region" description="Helical" evidence="10">
    <location>
        <begin position="551"/>
        <end position="574"/>
    </location>
</feature>
<comment type="similarity">
    <text evidence="7">Belongs to the fluoride channel Fluc/FEX (TC 1.A.43) family.</text>
</comment>
<evidence type="ECO:0000256" key="6">
    <source>
        <dbReference type="ARBA" id="ARBA00023136"/>
    </source>
</evidence>
<dbReference type="PROSITE" id="PS50882">
    <property type="entry name" value="YTH"/>
    <property type="match status" value="1"/>
</dbReference>
<feature type="transmembrane region" description="Helical" evidence="10">
    <location>
        <begin position="339"/>
        <end position="359"/>
    </location>
</feature>
<dbReference type="InterPro" id="IPR007275">
    <property type="entry name" value="YTH_domain"/>
</dbReference>
<keyword evidence="3" id="KW-1003">Cell membrane</keyword>
<evidence type="ECO:0000256" key="8">
    <source>
        <dbReference type="ARBA" id="ARBA00035585"/>
    </source>
</evidence>
<evidence type="ECO:0000256" key="5">
    <source>
        <dbReference type="ARBA" id="ARBA00022989"/>
    </source>
</evidence>
<dbReference type="Gene3D" id="3.10.590.10">
    <property type="entry name" value="ph1033 like domains"/>
    <property type="match status" value="1"/>
</dbReference>
<dbReference type="GO" id="GO:0003723">
    <property type="term" value="F:RNA binding"/>
    <property type="evidence" value="ECO:0007669"/>
    <property type="project" value="InterPro"/>
</dbReference>
<evidence type="ECO:0000256" key="2">
    <source>
        <dbReference type="ARBA" id="ARBA00004651"/>
    </source>
</evidence>
<dbReference type="InterPro" id="IPR003691">
    <property type="entry name" value="FluC"/>
</dbReference>
<dbReference type="PANTHER" id="PTHR28259:SF1">
    <property type="entry name" value="FLUORIDE EXPORT PROTEIN 1-RELATED"/>
    <property type="match status" value="1"/>
</dbReference>
<feature type="transmembrane region" description="Helical" evidence="10">
    <location>
        <begin position="439"/>
        <end position="458"/>
    </location>
</feature>
<reference evidence="12" key="1">
    <citation type="submission" date="2022-11" db="EMBL/GenBank/DDBJ databases">
        <authorList>
            <person name="Morgan W.R."/>
            <person name="Tartar A."/>
        </authorList>
    </citation>
    <scope>NUCLEOTIDE SEQUENCE</scope>
    <source>
        <strain evidence="12">ARSEF 373</strain>
    </source>
</reference>
<feature type="compositionally biased region" description="Polar residues" evidence="9">
    <location>
        <begin position="1"/>
        <end position="11"/>
    </location>
</feature>
<gene>
    <name evidence="12" type="ORF">N0F65_000613</name>
</gene>
<comment type="caution">
    <text evidence="12">The sequence shown here is derived from an EMBL/GenBank/DDBJ whole genome shotgun (WGS) entry which is preliminary data.</text>
</comment>
<reference evidence="12" key="2">
    <citation type="journal article" date="2023" name="Microbiol Resour">
        <title>Decontamination and Annotation of the Draft Genome Sequence of the Oomycete Lagenidium giganteum ARSEF 373.</title>
        <authorList>
            <person name="Morgan W.R."/>
            <person name="Tartar A."/>
        </authorList>
    </citation>
    <scope>NUCLEOTIDE SEQUENCE</scope>
    <source>
        <strain evidence="12">ARSEF 373</strain>
    </source>
</reference>
<dbReference type="Pfam" id="PF02537">
    <property type="entry name" value="CRCB"/>
    <property type="match status" value="2"/>
</dbReference>
<keyword evidence="4 10" id="KW-0812">Transmembrane</keyword>
<feature type="transmembrane region" description="Helical" evidence="10">
    <location>
        <begin position="685"/>
        <end position="707"/>
    </location>
</feature>
<organism evidence="12 13">
    <name type="scientific">Lagenidium giganteum</name>
    <dbReference type="NCBI Taxonomy" id="4803"/>
    <lineage>
        <taxon>Eukaryota</taxon>
        <taxon>Sar</taxon>
        <taxon>Stramenopiles</taxon>
        <taxon>Oomycota</taxon>
        <taxon>Peronosporomycetes</taxon>
        <taxon>Pythiales</taxon>
        <taxon>Pythiaceae</taxon>
    </lineage>
</organism>
<dbReference type="EMBL" id="DAKRPA010000223">
    <property type="protein sequence ID" value="DAZ94981.1"/>
    <property type="molecule type" value="Genomic_DNA"/>
</dbReference>
<dbReference type="PANTHER" id="PTHR28259">
    <property type="entry name" value="FLUORIDE EXPORT PROTEIN 1-RELATED"/>
    <property type="match status" value="1"/>
</dbReference>
<evidence type="ECO:0000256" key="7">
    <source>
        <dbReference type="ARBA" id="ARBA00035120"/>
    </source>
</evidence>
<feature type="non-terminal residue" evidence="12">
    <location>
        <position position="1"/>
    </location>
</feature>
<keyword evidence="6 10" id="KW-0472">Membrane</keyword>
<evidence type="ECO:0000256" key="1">
    <source>
        <dbReference type="ARBA" id="ARBA00002598"/>
    </source>
</evidence>
<dbReference type="AlphaFoldDB" id="A0AAV2YLH2"/>
<dbReference type="GO" id="GO:0005886">
    <property type="term" value="C:plasma membrane"/>
    <property type="evidence" value="ECO:0007669"/>
    <property type="project" value="UniProtKB-SubCell"/>
</dbReference>
<accession>A0AAV2YLH2</accession>
<evidence type="ECO:0000256" key="3">
    <source>
        <dbReference type="ARBA" id="ARBA00022475"/>
    </source>
</evidence>
<protein>
    <recommendedName>
        <fullName evidence="11">YTH domain-containing protein</fullName>
    </recommendedName>
</protein>
<keyword evidence="5 10" id="KW-1133">Transmembrane helix</keyword>